<proteinExistence type="predicted"/>
<dbReference type="Proteomes" id="UP000504635">
    <property type="component" value="Unplaced"/>
</dbReference>
<gene>
    <name evidence="6" type="primary">LOC115878138</name>
</gene>
<keyword evidence="1" id="KW-0433">Leucine-rich repeat</keyword>
<keyword evidence="4" id="KW-0812">Transmembrane</keyword>
<organism evidence="5 6">
    <name type="scientific">Sitophilus oryzae</name>
    <name type="common">Rice weevil</name>
    <name type="synonym">Curculio oryzae</name>
    <dbReference type="NCBI Taxonomy" id="7048"/>
    <lineage>
        <taxon>Eukaryota</taxon>
        <taxon>Metazoa</taxon>
        <taxon>Ecdysozoa</taxon>
        <taxon>Arthropoda</taxon>
        <taxon>Hexapoda</taxon>
        <taxon>Insecta</taxon>
        <taxon>Pterygota</taxon>
        <taxon>Neoptera</taxon>
        <taxon>Endopterygota</taxon>
        <taxon>Coleoptera</taxon>
        <taxon>Polyphaga</taxon>
        <taxon>Cucujiformia</taxon>
        <taxon>Curculionidae</taxon>
        <taxon>Dryophthorinae</taxon>
        <taxon>Sitophilus</taxon>
    </lineage>
</organism>
<dbReference type="SMART" id="SM00364">
    <property type="entry name" value="LRR_BAC"/>
    <property type="match status" value="7"/>
</dbReference>
<keyword evidence="5" id="KW-1185">Reference proteome</keyword>
<accession>A0A6J2XGG6</accession>
<name>A0A6J2XGG6_SITOR</name>
<dbReference type="InterPro" id="IPR050328">
    <property type="entry name" value="Dev_Immune_Receptor"/>
</dbReference>
<dbReference type="Pfam" id="PF13855">
    <property type="entry name" value="LRR_8"/>
    <property type="match status" value="2"/>
</dbReference>
<dbReference type="PRINTS" id="PR00019">
    <property type="entry name" value="LEURICHRPT"/>
</dbReference>
<dbReference type="GeneID" id="115878138"/>
<dbReference type="InterPro" id="IPR026906">
    <property type="entry name" value="LRR_5"/>
</dbReference>
<keyword evidence="4" id="KW-1133">Transmembrane helix</keyword>
<dbReference type="Gene3D" id="3.80.10.10">
    <property type="entry name" value="Ribonuclease Inhibitor"/>
    <property type="match status" value="2"/>
</dbReference>
<keyword evidence="3" id="KW-0677">Repeat</keyword>
<dbReference type="InterPro" id="IPR001611">
    <property type="entry name" value="Leu-rich_rpt"/>
</dbReference>
<evidence type="ECO:0000313" key="6">
    <source>
        <dbReference type="RefSeq" id="XP_030750372.1"/>
    </source>
</evidence>
<evidence type="ECO:0000256" key="4">
    <source>
        <dbReference type="SAM" id="Phobius"/>
    </source>
</evidence>
<dbReference type="InterPro" id="IPR032675">
    <property type="entry name" value="LRR_dom_sf"/>
</dbReference>
<dbReference type="PROSITE" id="PS51450">
    <property type="entry name" value="LRR"/>
    <property type="match status" value="6"/>
</dbReference>
<dbReference type="RefSeq" id="XP_030750372.1">
    <property type="nucleotide sequence ID" value="XM_030894512.1"/>
</dbReference>
<dbReference type="OrthoDB" id="676979at2759"/>
<dbReference type="InterPro" id="IPR003591">
    <property type="entry name" value="Leu-rich_rpt_typical-subtyp"/>
</dbReference>
<evidence type="ECO:0000313" key="5">
    <source>
        <dbReference type="Proteomes" id="UP000504635"/>
    </source>
</evidence>
<dbReference type="AlphaFoldDB" id="A0A6J2XGG6"/>
<evidence type="ECO:0000256" key="2">
    <source>
        <dbReference type="ARBA" id="ARBA00022729"/>
    </source>
</evidence>
<keyword evidence="2" id="KW-0732">Signal</keyword>
<dbReference type="SMART" id="SM00369">
    <property type="entry name" value="LRR_TYP"/>
    <property type="match status" value="12"/>
</dbReference>
<dbReference type="KEGG" id="soy:115878138"/>
<sequence>MKTVNKNEFLERFYTSTMKIFVRMRFLFDQEICILHIWVILYLSIPTISLYCDKYFTYYEEYGENFFNVTCSDISKNTQHVLENITINNEISLTIIDSSLENVTPDLFRNVRNIKILSILNSHFSFDRKQSIFYDLDSLETLEIINTSFSIENSTLNGLKSLKNIKFTNNSLTVIPSSSLDQLDNLERLEISENLLTDVKNIPLCGLRKLKLLNLSSNLLTNLDHFYFDCHTYKKRVDVNMADVPSLQSDIFDSTFYNITTGSHDVTDLDLSKNQIKSLGISLSNLDKLRFLNLGYNSLVKVTNVQFQTLVSLGKLRLNNNKLQHLNSKIFDNKPRLVFVDLSHNYLNEITVFNVSNLQYLYIEHNNLVSVSFKSLPSLKYVSLEQNDLAELTPDEFQDLPKLSRMNLSGNKITLTKGLFKNIPSLTFLDLSNNSITNITENVFMGLKNLESLDLSNNQLSHLSGNPFVDIENLEYLNVSFNLIESLSYLSLEPLSNLKTLDIANNKLKFIEYDVILSNLPGLTNINIKYNILTCDNLKKLIVFLKKRNISYTHNEYINLENINQNIAGIPCQSANRSLLVAVSSKNNGRIALFVIGVCLVIVLVSVIAGIMSYKFYIYLKRRKYRADEFELVDE</sequence>
<evidence type="ECO:0000256" key="3">
    <source>
        <dbReference type="ARBA" id="ARBA00022737"/>
    </source>
</evidence>
<protein>
    <submittedName>
        <fullName evidence="6">Leucine-rich repeats and immunoglobulin-like domains protein 3</fullName>
    </submittedName>
</protein>
<reference evidence="6" key="1">
    <citation type="submission" date="2025-08" db="UniProtKB">
        <authorList>
            <consortium name="RefSeq"/>
        </authorList>
    </citation>
    <scope>IDENTIFICATION</scope>
    <source>
        <tissue evidence="6">Gonads</tissue>
    </source>
</reference>
<dbReference type="SUPFAM" id="SSF52058">
    <property type="entry name" value="L domain-like"/>
    <property type="match status" value="2"/>
</dbReference>
<dbReference type="PANTHER" id="PTHR24373">
    <property type="entry name" value="SLIT RELATED LEUCINE-RICH REPEAT NEURONAL PROTEIN"/>
    <property type="match status" value="1"/>
</dbReference>
<keyword evidence="4" id="KW-0472">Membrane</keyword>
<dbReference type="Pfam" id="PF13306">
    <property type="entry name" value="LRR_5"/>
    <property type="match status" value="1"/>
</dbReference>
<dbReference type="FunFam" id="3.80.10.10:FF:001164">
    <property type="entry name" value="GH01279p"/>
    <property type="match status" value="1"/>
</dbReference>
<feature type="transmembrane region" description="Helical" evidence="4">
    <location>
        <begin position="591"/>
        <end position="617"/>
    </location>
</feature>
<dbReference type="PANTHER" id="PTHR24373:SF275">
    <property type="entry name" value="TIR DOMAIN-CONTAINING PROTEIN"/>
    <property type="match status" value="1"/>
</dbReference>
<dbReference type="SMART" id="SM00365">
    <property type="entry name" value="LRR_SD22"/>
    <property type="match status" value="7"/>
</dbReference>
<evidence type="ECO:0000256" key="1">
    <source>
        <dbReference type="ARBA" id="ARBA00022614"/>
    </source>
</evidence>
<dbReference type="InParanoid" id="A0A6J2XGG6"/>
<feature type="transmembrane region" description="Helical" evidence="4">
    <location>
        <begin position="26"/>
        <end position="45"/>
    </location>
</feature>